<evidence type="ECO:0000313" key="2">
    <source>
        <dbReference type="Proteomes" id="UP000855421"/>
    </source>
</evidence>
<evidence type="ECO:0000313" key="1">
    <source>
        <dbReference type="EMBL" id="HAT4299033.1"/>
    </source>
</evidence>
<dbReference type="EMBL" id="DACTBT010000018">
    <property type="protein sequence ID" value="HAT4299033.1"/>
    <property type="molecule type" value="Genomic_DNA"/>
</dbReference>
<reference evidence="1" key="1">
    <citation type="journal article" date="2018" name="Genome Biol.">
        <title>SKESA: strategic k-mer extension for scrupulous assemblies.</title>
        <authorList>
            <person name="Souvorov A."/>
            <person name="Agarwala R."/>
            <person name="Lipman D.J."/>
        </authorList>
    </citation>
    <scope>NUCLEOTIDE SEQUENCE</scope>
    <source>
        <strain evidence="1">C25</strain>
    </source>
</reference>
<dbReference type="RefSeq" id="WP_338909726.1">
    <property type="nucleotide sequence ID" value="NZ_CP148613.1"/>
</dbReference>
<name>A0AAN5NB89_CLOPF</name>
<proteinExistence type="predicted"/>
<comment type="caution">
    <text evidence="1">The sequence shown here is derived from an EMBL/GenBank/DDBJ whole genome shotgun (WGS) entry which is preliminary data.</text>
</comment>
<organism evidence="1 2">
    <name type="scientific">Clostridium perfringens</name>
    <dbReference type="NCBI Taxonomy" id="1502"/>
    <lineage>
        <taxon>Bacteria</taxon>
        <taxon>Bacillati</taxon>
        <taxon>Bacillota</taxon>
        <taxon>Clostridia</taxon>
        <taxon>Eubacteriales</taxon>
        <taxon>Clostridiaceae</taxon>
        <taxon>Clostridium</taxon>
    </lineage>
</organism>
<accession>A0AAN5NB89</accession>
<dbReference type="AlphaFoldDB" id="A0AAN5NB89"/>
<gene>
    <name evidence="1" type="ORF">I9063_002418</name>
</gene>
<sequence length="96" mass="11461">MRENRSVDFDFDFDELDSSLKNIGKHLNNENIIIRKLAKFLVKFGFLFIRVISKFTITSNCRLITSKEYMDFANDVYLGNKTTEDFLKYVEYKERV</sequence>
<reference evidence="1" key="2">
    <citation type="submission" date="2020-07" db="EMBL/GenBank/DDBJ databases">
        <authorList>
            <consortium name="NCBI Pathogen Detection Project"/>
        </authorList>
    </citation>
    <scope>NUCLEOTIDE SEQUENCE</scope>
    <source>
        <strain evidence="1">C25</strain>
    </source>
</reference>
<protein>
    <submittedName>
        <fullName evidence="1">Uncharacterized protein</fullName>
    </submittedName>
</protein>
<dbReference type="Proteomes" id="UP000855421">
    <property type="component" value="Unassembled WGS sequence"/>
</dbReference>